<evidence type="ECO:0000313" key="2">
    <source>
        <dbReference type="Proteomes" id="UP000176863"/>
    </source>
</evidence>
<proteinExistence type="predicted"/>
<comment type="caution">
    <text evidence="1">The sequence shown here is derived from an EMBL/GenBank/DDBJ whole genome shotgun (WGS) entry which is preliminary data.</text>
</comment>
<name>A0A1F6CZI5_9BACT</name>
<sequence length="73" mass="8380">MVKIGYDKEARVLSFRIGRGKSVDSDVEDSVVIDRDKKGRIVNVEIMDISIDEFRKAQPHMRKIAHLDPAEVR</sequence>
<accession>A0A1F6CZI5</accession>
<gene>
    <name evidence="1" type="ORF">A2851_01140</name>
</gene>
<dbReference type="AlphaFoldDB" id="A0A1F6CZI5"/>
<evidence type="ECO:0000313" key="1">
    <source>
        <dbReference type="EMBL" id="OGG54252.1"/>
    </source>
</evidence>
<reference evidence="1 2" key="1">
    <citation type="journal article" date="2016" name="Nat. Commun.">
        <title>Thousands of microbial genomes shed light on interconnected biogeochemical processes in an aquifer system.</title>
        <authorList>
            <person name="Anantharaman K."/>
            <person name="Brown C.T."/>
            <person name="Hug L.A."/>
            <person name="Sharon I."/>
            <person name="Castelle C.J."/>
            <person name="Probst A.J."/>
            <person name="Thomas B.C."/>
            <person name="Singh A."/>
            <person name="Wilkins M.J."/>
            <person name="Karaoz U."/>
            <person name="Brodie E.L."/>
            <person name="Williams K.H."/>
            <person name="Hubbard S.S."/>
            <person name="Banfield J.F."/>
        </authorList>
    </citation>
    <scope>NUCLEOTIDE SEQUENCE [LARGE SCALE GENOMIC DNA]</scope>
</reference>
<evidence type="ECO:0008006" key="3">
    <source>
        <dbReference type="Google" id="ProtNLM"/>
    </source>
</evidence>
<protein>
    <recommendedName>
        <fullName evidence="3">DUF2283 domain-containing protein</fullName>
    </recommendedName>
</protein>
<dbReference type="Proteomes" id="UP000176863">
    <property type="component" value="Unassembled WGS sequence"/>
</dbReference>
<dbReference type="Pfam" id="PF10049">
    <property type="entry name" value="DUF2283"/>
    <property type="match status" value="1"/>
</dbReference>
<organism evidence="1 2">
    <name type="scientific">Candidatus Kaiserbacteria bacterium RIFCSPHIGHO2_01_FULL_53_29</name>
    <dbReference type="NCBI Taxonomy" id="1798480"/>
    <lineage>
        <taxon>Bacteria</taxon>
        <taxon>Candidatus Kaiseribacteriota</taxon>
    </lineage>
</organism>
<dbReference type="STRING" id="1798480.A2851_01140"/>
<dbReference type="EMBL" id="MFKT01000001">
    <property type="protein sequence ID" value="OGG54252.1"/>
    <property type="molecule type" value="Genomic_DNA"/>
</dbReference>
<dbReference type="InterPro" id="IPR019270">
    <property type="entry name" value="DUF2283"/>
</dbReference>